<dbReference type="GO" id="GO:0016477">
    <property type="term" value="P:cell migration"/>
    <property type="evidence" value="ECO:0007669"/>
    <property type="project" value="TreeGrafter"/>
</dbReference>
<dbReference type="InterPro" id="IPR039808">
    <property type="entry name" value="Cadherin"/>
</dbReference>
<evidence type="ECO:0000259" key="6">
    <source>
        <dbReference type="PROSITE" id="PS50268"/>
    </source>
</evidence>
<dbReference type="OrthoDB" id="5855789at2759"/>
<dbReference type="STRING" id="51031.W2TNH4"/>
<evidence type="ECO:0000256" key="2">
    <source>
        <dbReference type="ARBA" id="ARBA00022737"/>
    </source>
</evidence>
<accession>W2TNH4</accession>
<evidence type="ECO:0000256" key="5">
    <source>
        <dbReference type="PROSITE-ProRule" id="PRU00043"/>
    </source>
</evidence>
<dbReference type="GO" id="GO:0016342">
    <property type="term" value="C:catenin complex"/>
    <property type="evidence" value="ECO:0007669"/>
    <property type="project" value="TreeGrafter"/>
</dbReference>
<dbReference type="EMBL" id="KI658240">
    <property type="protein sequence ID" value="ETN83303.1"/>
    <property type="molecule type" value="Genomic_DNA"/>
</dbReference>
<dbReference type="CDD" id="cd11304">
    <property type="entry name" value="Cadherin_repeat"/>
    <property type="match status" value="1"/>
</dbReference>
<dbReference type="AlphaFoldDB" id="W2TNH4"/>
<evidence type="ECO:0000313" key="7">
    <source>
        <dbReference type="EMBL" id="ETN83303.1"/>
    </source>
</evidence>
<feature type="non-terminal residue" evidence="7">
    <location>
        <position position="197"/>
    </location>
</feature>
<dbReference type="GO" id="GO:0007156">
    <property type="term" value="P:homophilic cell adhesion via plasma membrane adhesion molecules"/>
    <property type="evidence" value="ECO:0007669"/>
    <property type="project" value="InterPro"/>
</dbReference>
<dbReference type="PANTHER" id="PTHR24027">
    <property type="entry name" value="CADHERIN-23"/>
    <property type="match status" value="1"/>
</dbReference>
<dbReference type="GO" id="GO:0008013">
    <property type="term" value="F:beta-catenin binding"/>
    <property type="evidence" value="ECO:0007669"/>
    <property type="project" value="TreeGrafter"/>
</dbReference>
<dbReference type="SUPFAM" id="SSF49313">
    <property type="entry name" value="Cadherin-like"/>
    <property type="match status" value="2"/>
</dbReference>
<evidence type="ECO:0000256" key="4">
    <source>
        <dbReference type="ARBA" id="ARBA00023136"/>
    </source>
</evidence>
<evidence type="ECO:0000256" key="3">
    <source>
        <dbReference type="ARBA" id="ARBA00022837"/>
    </source>
</evidence>
<dbReference type="PROSITE" id="PS50268">
    <property type="entry name" value="CADHERIN_2"/>
    <property type="match status" value="1"/>
</dbReference>
<feature type="domain" description="Cadherin" evidence="6">
    <location>
        <begin position="65"/>
        <end position="168"/>
    </location>
</feature>
<name>W2TNH4_NECAM</name>
<dbReference type="GO" id="GO:0045296">
    <property type="term" value="F:cadherin binding"/>
    <property type="evidence" value="ECO:0007669"/>
    <property type="project" value="TreeGrafter"/>
</dbReference>
<dbReference type="InterPro" id="IPR015919">
    <property type="entry name" value="Cadherin-like_sf"/>
</dbReference>
<dbReference type="SMART" id="SM00112">
    <property type="entry name" value="CA"/>
    <property type="match status" value="1"/>
</dbReference>
<dbReference type="InterPro" id="IPR002126">
    <property type="entry name" value="Cadherin-like_dom"/>
</dbReference>
<dbReference type="Gene3D" id="2.60.40.60">
    <property type="entry name" value="Cadherins"/>
    <property type="match status" value="2"/>
</dbReference>
<dbReference type="Proteomes" id="UP000053676">
    <property type="component" value="Unassembled WGS sequence"/>
</dbReference>
<evidence type="ECO:0000256" key="1">
    <source>
        <dbReference type="ARBA" id="ARBA00004370"/>
    </source>
</evidence>
<keyword evidence="8" id="KW-1185">Reference proteome</keyword>
<dbReference type="GO" id="GO:0005509">
    <property type="term" value="F:calcium ion binding"/>
    <property type="evidence" value="ECO:0007669"/>
    <property type="project" value="UniProtKB-UniRule"/>
</dbReference>
<comment type="subcellular location">
    <subcellularLocation>
        <location evidence="1">Membrane</location>
    </subcellularLocation>
</comment>
<organism evidence="7 8">
    <name type="scientific">Necator americanus</name>
    <name type="common">Human hookworm</name>
    <dbReference type="NCBI Taxonomy" id="51031"/>
    <lineage>
        <taxon>Eukaryota</taxon>
        <taxon>Metazoa</taxon>
        <taxon>Ecdysozoa</taxon>
        <taxon>Nematoda</taxon>
        <taxon>Chromadorea</taxon>
        <taxon>Rhabditida</taxon>
        <taxon>Rhabditina</taxon>
        <taxon>Rhabditomorpha</taxon>
        <taxon>Strongyloidea</taxon>
        <taxon>Ancylostomatidae</taxon>
        <taxon>Bunostominae</taxon>
        <taxon>Necator</taxon>
    </lineage>
</organism>
<dbReference type="KEGG" id="nai:NECAME_17502"/>
<keyword evidence="2" id="KW-0677">Repeat</keyword>
<proteinExistence type="predicted"/>
<keyword evidence="4" id="KW-0472">Membrane</keyword>
<reference evidence="8" key="1">
    <citation type="journal article" date="2014" name="Nat. Genet.">
        <title>Genome of the human hookworm Necator americanus.</title>
        <authorList>
            <person name="Tang Y.T."/>
            <person name="Gao X."/>
            <person name="Rosa B.A."/>
            <person name="Abubucker S."/>
            <person name="Hallsworth-Pepin K."/>
            <person name="Martin J."/>
            <person name="Tyagi R."/>
            <person name="Heizer E."/>
            <person name="Zhang X."/>
            <person name="Bhonagiri-Palsikar V."/>
            <person name="Minx P."/>
            <person name="Warren W.C."/>
            <person name="Wang Q."/>
            <person name="Zhan B."/>
            <person name="Hotez P.J."/>
            <person name="Sternberg P.W."/>
            <person name="Dougall A."/>
            <person name="Gaze S.T."/>
            <person name="Mulvenna J."/>
            <person name="Sotillo J."/>
            <person name="Ranganathan S."/>
            <person name="Rabelo E.M."/>
            <person name="Wilson R.K."/>
            <person name="Felgner P.L."/>
            <person name="Bethony J."/>
            <person name="Hawdon J.M."/>
            <person name="Gasser R.B."/>
            <person name="Loukas A."/>
            <person name="Mitreva M."/>
        </authorList>
    </citation>
    <scope>NUCLEOTIDE SEQUENCE [LARGE SCALE GENOMIC DNA]</scope>
</reference>
<evidence type="ECO:0000313" key="8">
    <source>
        <dbReference type="Proteomes" id="UP000053676"/>
    </source>
</evidence>
<protein>
    <submittedName>
        <fullName evidence="7">Cadherin domain protein</fullName>
    </submittedName>
</protein>
<sequence length="197" mass="21426">STFSKLFAVNSTDGSVNVLTSDPKLLNETKYKVEVLASDGVHTASTTIQIEVKNTSGRKVGLRFPQVEYHGSVKENTTYSMGEPLVAVTAVGAPEGASVTYGILNEREELFIHEGTGMIALTGKRFDREDEPIVRLLVQARTHERKPQFAQTVVAIRIDDVNDCTPVFVGLPYDVIVSSDAALGDKIMTVKAVDKDI</sequence>
<gene>
    <name evidence="7" type="ORF">NECAME_17502</name>
</gene>
<dbReference type="PANTHER" id="PTHR24027:SF438">
    <property type="entry name" value="CADHERIN 23"/>
    <property type="match status" value="1"/>
</dbReference>
<keyword evidence="3 5" id="KW-0106">Calcium</keyword>
<feature type="non-terminal residue" evidence="7">
    <location>
        <position position="1"/>
    </location>
</feature>